<keyword evidence="1" id="KW-1185">Reference proteome</keyword>
<reference evidence="2" key="1">
    <citation type="submission" date="2016-11" db="UniProtKB">
        <authorList>
            <consortium name="WormBaseParasite"/>
        </authorList>
    </citation>
    <scope>IDENTIFICATION</scope>
</reference>
<evidence type="ECO:0000313" key="1">
    <source>
        <dbReference type="Proteomes" id="UP000095282"/>
    </source>
</evidence>
<accession>A0A1I7UXL9</accession>
<dbReference type="AlphaFoldDB" id="A0A1I7UXL9"/>
<protein>
    <submittedName>
        <fullName evidence="2">WSN domain-containing protein</fullName>
    </submittedName>
</protein>
<sequence length="535" mass="61615">MWNIVEMKKYKERFEGDFIDKIENSQETVIRIRNELMKIPSSTNSDELLNLLKPMVKTDKIPDDLDRKVNYLVTDLDKISRSDFSDYFSLKKALGTWRLRLELSKTFKGMSGKWDTVLKNLEVIKSKFSDMKESSSAHRRHFNMPVILRSLLLIADQMKATPKEHRILPTQFSDSDMENDWFRFDLLQSQQLFPLEEMIETIRKMEKIVSDVYPNWKETSKILGTEEEIIDSIENTQKYGDQIRVLNISEAEMNATIECISSLDFDNIVLPKITATLNFNRDAAPKMPSINKAVLEALFEQLTSMIEKSNILKVYGCISQSVMYKLERVIRFLNSANGSMKNGFLDNVANLCSVRFNLSKAIEEAESSEQLEFQGIQFINRMAEEFSLGVHGLEYLQKVTENLTVIQGVIKNQSESFNQTQKVKNLISDIENLNGTEFHLNSTDSWKMVFIEAAKIKNKAFEITEEDLKMNFHLPVHDAMTNTNVIVSDFNIHLENIRVASGIADNVQKLIHSVFYQKEVTKGNSLKEGINQGFE</sequence>
<evidence type="ECO:0000313" key="2">
    <source>
        <dbReference type="WBParaSite" id="Csp11.Scaffold630.g20356.t1"/>
    </source>
</evidence>
<dbReference type="Proteomes" id="UP000095282">
    <property type="component" value="Unplaced"/>
</dbReference>
<proteinExistence type="predicted"/>
<name>A0A1I7UXL9_9PELO</name>
<organism evidence="1 2">
    <name type="scientific">Caenorhabditis tropicalis</name>
    <dbReference type="NCBI Taxonomy" id="1561998"/>
    <lineage>
        <taxon>Eukaryota</taxon>
        <taxon>Metazoa</taxon>
        <taxon>Ecdysozoa</taxon>
        <taxon>Nematoda</taxon>
        <taxon>Chromadorea</taxon>
        <taxon>Rhabditida</taxon>
        <taxon>Rhabditina</taxon>
        <taxon>Rhabditomorpha</taxon>
        <taxon>Rhabditoidea</taxon>
        <taxon>Rhabditidae</taxon>
        <taxon>Peloderinae</taxon>
        <taxon>Caenorhabditis</taxon>
    </lineage>
</organism>
<dbReference type="WBParaSite" id="Csp11.Scaffold630.g20356.t1">
    <property type="protein sequence ID" value="Csp11.Scaffold630.g20356.t1"/>
    <property type="gene ID" value="Csp11.Scaffold630.g20356"/>
</dbReference>